<dbReference type="InterPro" id="IPR052761">
    <property type="entry name" value="Fungal_Detox/Toxin_TFs"/>
</dbReference>
<dbReference type="AlphaFoldDB" id="A0A9W9PFD3"/>
<dbReference type="GO" id="GO:0003677">
    <property type="term" value="F:DNA binding"/>
    <property type="evidence" value="ECO:0007669"/>
    <property type="project" value="InterPro"/>
</dbReference>
<comment type="caution">
    <text evidence="3">The sequence shown here is derived from an EMBL/GenBank/DDBJ whole genome shotgun (WGS) entry which is preliminary data.</text>
</comment>
<name>A0A9W9PFD3_9EURO</name>
<reference evidence="3" key="2">
    <citation type="journal article" date="2023" name="IMA Fungus">
        <title>Comparative genomic study of the Penicillium genus elucidates a diverse pangenome and 15 lateral gene transfer events.</title>
        <authorList>
            <person name="Petersen C."/>
            <person name="Sorensen T."/>
            <person name="Nielsen M.R."/>
            <person name="Sondergaard T.E."/>
            <person name="Sorensen J.L."/>
            <person name="Fitzpatrick D.A."/>
            <person name="Frisvad J.C."/>
            <person name="Nielsen K.L."/>
        </authorList>
    </citation>
    <scope>NUCLEOTIDE SEQUENCE</scope>
    <source>
        <strain evidence="3">IBT 19713</strain>
    </source>
</reference>
<organism evidence="3 4">
    <name type="scientific">Penicillium chermesinum</name>
    <dbReference type="NCBI Taxonomy" id="63820"/>
    <lineage>
        <taxon>Eukaryota</taxon>
        <taxon>Fungi</taxon>
        <taxon>Dikarya</taxon>
        <taxon>Ascomycota</taxon>
        <taxon>Pezizomycotina</taxon>
        <taxon>Eurotiomycetes</taxon>
        <taxon>Eurotiomycetidae</taxon>
        <taxon>Eurotiales</taxon>
        <taxon>Aspergillaceae</taxon>
        <taxon>Penicillium</taxon>
    </lineage>
</organism>
<accession>A0A9W9PFD3</accession>
<protein>
    <submittedName>
        <fullName evidence="3">Transcription factor</fullName>
    </submittedName>
</protein>
<evidence type="ECO:0000256" key="1">
    <source>
        <dbReference type="ARBA" id="ARBA00023242"/>
    </source>
</evidence>
<keyword evidence="1" id="KW-0539">Nucleus</keyword>
<dbReference type="Pfam" id="PF04082">
    <property type="entry name" value="Fungal_trans"/>
    <property type="match status" value="1"/>
</dbReference>
<evidence type="ECO:0000259" key="2">
    <source>
        <dbReference type="Pfam" id="PF04082"/>
    </source>
</evidence>
<evidence type="ECO:0000313" key="4">
    <source>
        <dbReference type="Proteomes" id="UP001150941"/>
    </source>
</evidence>
<proteinExistence type="predicted"/>
<sequence>MRRLDPGASMYALQTRRSHRLCPSRKAAATLAIATIDDHSFLCSQGLKEIPPEDVTFLWSKGSLSFPDRESTAEFLDLYFKKVHPLLPVVDEVHIWHVFEGNVPDKLSLFVFQSILFAACQFVSLDTIQKCGYYDKRDARKQLFDKSRLLFDFNVETKPSAKAQGAVLLTHYLSGATPQAQSFWLTRAIENAMIMEGQSSAVAENVIESMKRRIWWSILLRDRSICIGLRRRPQVTSINLHACRDCLTEEDFEHEMHDSRAYDRQTKQAILSSLLELCHLAVLLTDLASLIFAPRVSPAVSYTAEEFSALMGTVEKIKQSLLVWYESAESAKPPPRPTKQQVYDPTAVLRSLTLMYYRCAQIDLAHYCALAIEEYPSLSPEMYQTAIIGTGRDLKAGVDGLTEIIEYFSLNGHGESLPLSVLAYTGMPLILAAIDLKLSSTREDIAQREKRLNCLSGIIRHSETLFDVTDFVAAGTNYLLQLAYWITQNLFLSGSRSPLGTGNRVSTGDGDLALSLPHIHQSKVVISSRAKSWLDAFIKYPRAYLFISTSVDHYLSVGRMPYGNDLPALVRDIPAEAPWVTTAYPAKGPFAAHFSNSPTSHMGLYRSGSVVSGKAIQTVMTEEAADQISKKAVFFGLHLGSQAIHQITWEPSPRPHRSLQQSDQSHVNLDFLDLGGDTVPDGLGQTPTPAPNCSSLDTFPMEPIPSSVHSVRPDDAMAL</sequence>
<dbReference type="PANTHER" id="PTHR47425">
    <property type="entry name" value="FARB-RELATED"/>
    <property type="match status" value="1"/>
</dbReference>
<dbReference type="RefSeq" id="XP_058333230.1">
    <property type="nucleotide sequence ID" value="XM_058470089.1"/>
</dbReference>
<feature type="domain" description="Xylanolytic transcriptional activator regulatory" evidence="2">
    <location>
        <begin position="76"/>
        <end position="296"/>
    </location>
</feature>
<reference evidence="3" key="1">
    <citation type="submission" date="2022-11" db="EMBL/GenBank/DDBJ databases">
        <authorList>
            <person name="Petersen C."/>
        </authorList>
    </citation>
    <scope>NUCLEOTIDE SEQUENCE</scope>
    <source>
        <strain evidence="3">IBT 19713</strain>
    </source>
</reference>
<dbReference type="InterPro" id="IPR007219">
    <property type="entry name" value="XnlR_reg_dom"/>
</dbReference>
<dbReference type="CDD" id="cd12148">
    <property type="entry name" value="fungal_TF_MHR"/>
    <property type="match status" value="1"/>
</dbReference>
<dbReference type="EMBL" id="JAPQKS010000002">
    <property type="protein sequence ID" value="KAJ5245809.1"/>
    <property type="molecule type" value="Genomic_DNA"/>
</dbReference>
<evidence type="ECO:0000313" key="3">
    <source>
        <dbReference type="EMBL" id="KAJ5245809.1"/>
    </source>
</evidence>
<dbReference type="PANTHER" id="PTHR47425:SF2">
    <property type="entry name" value="FARB-RELATED"/>
    <property type="match status" value="1"/>
</dbReference>
<keyword evidence="4" id="KW-1185">Reference proteome</keyword>
<dbReference type="GO" id="GO:0008270">
    <property type="term" value="F:zinc ion binding"/>
    <property type="evidence" value="ECO:0007669"/>
    <property type="project" value="InterPro"/>
</dbReference>
<dbReference type="OrthoDB" id="5041285at2759"/>
<dbReference type="Proteomes" id="UP001150941">
    <property type="component" value="Unassembled WGS sequence"/>
</dbReference>
<dbReference type="GO" id="GO:0006351">
    <property type="term" value="P:DNA-templated transcription"/>
    <property type="evidence" value="ECO:0007669"/>
    <property type="project" value="InterPro"/>
</dbReference>
<dbReference type="GeneID" id="83197392"/>
<gene>
    <name evidence="3" type="ORF">N7468_000792</name>
</gene>